<dbReference type="PANTHER" id="PTHR45670">
    <property type="entry name" value="E3 UBIQUITIN-PROTEIN LIGASE TRIP12"/>
    <property type="match status" value="1"/>
</dbReference>
<proteinExistence type="predicted"/>
<evidence type="ECO:0000313" key="6">
    <source>
        <dbReference type="Proteomes" id="UP001189429"/>
    </source>
</evidence>
<dbReference type="SMART" id="SM00119">
    <property type="entry name" value="HECTc"/>
    <property type="match status" value="1"/>
</dbReference>
<comment type="caution">
    <text evidence="5">The sequence shown here is derived from an EMBL/GenBank/DDBJ whole genome shotgun (WGS) entry which is preliminary data.</text>
</comment>
<dbReference type="InterPro" id="IPR000569">
    <property type="entry name" value="HECT_dom"/>
</dbReference>
<keyword evidence="1" id="KW-0808">Transferase</keyword>
<feature type="active site" description="Glycyl thioester intermediate" evidence="3">
    <location>
        <position position="492"/>
    </location>
</feature>
<organism evidence="5 6">
    <name type="scientific">Prorocentrum cordatum</name>
    <dbReference type="NCBI Taxonomy" id="2364126"/>
    <lineage>
        <taxon>Eukaryota</taxon>
        <taxon>Sar</taxon>
        <taxon>Alveolata</taxon>
        <taxon>Dinophyceae</taxon>
        <taxon>Prorocentrales</taxon>
        <taxon>Prorocentraceae</taxon>
        <taxon>Prorocentrum</taxon>
    </lineage>
</organism>
<sequence>MDQLAQPLLTAAVAAPAWVCALPLAYPFLFERGAREQLLRLLGFGTSHAVLWMQRQSIEEDRYGDRLRRAEGLPMEGRMDLQEHIVSDHEVFIGPARSDLVTLPTRGRDLLRDAQRVVELTYTSKATLEVQFADEGGFGDGGGVTQSFYTTVASELLAVADGDTAAPGPCAASPLCGAFGLWTEHLPASVTEYRGRTYLHSHRGLFPRPLPQGGEGSEYACGKFRFLGRLMAKALRDGFTVPLPLSGHFFAAVLGEDLPLEALASPGDGCVGEFIGAAAKFSAALRRRHAGLAGEELTAARTEAAGKAGWGQEFLGLSEGDAMTWSFDQYVSSCGVVFCETGLGGPELCPGGGARPLDVHCLEEFVELAARWWLRDGVAAQVAAFRAGVEDVCQFSTVWAFEANELAMLFCGGHTEWTREELLQHLRPTAALGAPELQQLAEVLARMTPTRRARFLEFVTACPRLPPGGLAAAEISVAPANPPGSLPRARTCTKELRLPKYSSAEELEERLNWAIDNAEGLYEYDRLG</sequence>
<dbReference type="InterPro" id="IPR045322">
    <property type="entry name" value="HECTD1/TRIP12-like"/>
</dbReference>
<feature type="domain" description="HECT" evidence="4">
    <location>
        <begin position="125"/>
        <end position="521"/>
    </location>
</feature>
<dbReference type="PROSITE" id="PS50237">
    <property type="entry name" value="HECT"/>
    <property type="match status" value="1"/>
</dbReference>
<dbReference type="Gene3D" id="3.30.2160.10">
    <property type="entry name" value="Hect, E3 ligase catalytic domain"/>
    <property type="match status" value="1"/>
</dbReference>
<name>A0ABN9UPC9_9DINO</name>
<evidence type="ECO:0000256" key="3">
    <source>
        <dbReference type="PROSITE-ProRule" id="PRU00104"/>
    </source>
</evidence>
<dbReference type="Pfam" id="PF00632">
    <property type="entry name" value="HECT"/>
    <property type="match status" value="1"/>
</dbReference>
<dbReference type="SUPFAM" id="SSF56204">
    <property type="entry name" value="Hect, E3 ligase catalytic domain"/>
    <property type="match status" value="1"/>
</dbReference>
<keyword evidence="6" id="KW-1185">Reference proteome</keyword>
<gene>
    <name evidence="5" type="ORF">PCOR1329_LOCUS50359</name>
</gene>
<evidence type="ECO:0000313" key="5">
    <source>
        <dbReference type="EMBL" id="CAK0861785.1"/>
    </source>
</evidence>
<dbReference type="EMBL" id="CAUYUJ010016094">
    <property type="protein sequence ID" value="CAK0861785.1"/>
    <property type="molecule type" value="Genomic_DNA"/>
</dbReference>
<evidence type="ECO:0000256" key="2">
    <source>
        <dbReference type="ARBA" id="ARBA00022786"/>
    </source>
</evidence>
<dbReference type="Gene3D" id="3.30.2410.10">
    <property type="entry name" value="Hect, E3 ligase catalytic domain"/>
    <property type="match status" value="1"/>
</dbReference>
<evidence type="ECO:0000259" key="4">
    <source>
        <dbReference type="PROSITE" id="PS50237"/>
    </source>
</evidence>
<dbReference type="InterPro" id="IPR035983">
    <property type="entry name" value="Hect_E3_ubiquitin_ligase"/>
</dbReference>
<evidence type="ECO:0000256" key="1">
    <source>
        <dbReference type="ARBA" id="ARBA00022679"/>
    </source>
</evidence>
<dbReference type="Proteomes" id="UP001189429">
    <property type="component" value="Unassembled WGS sequence"/>
</dbReference>
<dbReference type="Gene3D" id="3.90.1750.10">
    <property type="entry name" value="Hect, E3 ligase catalytic domains"/>
    <property type="match status" value="2"/>
</dbReference>
<keyword evidence="2 3" id="KW-0833">Ubl conjugation pathway</keyword>
<dbReference type="PANTHER" id="PTHR45670:SF1">
    <property type="entry name" value="E3 UBIQUITIN-PROTEIN LIGASE HECTD1"/>
    <property type="match status" value="1"/>
</dbReference>
<protein>
    <recommendedName>
        <fullName evidence="4">HECT domain-containing protein</fullName>
    </recommendedName>
</protein>
<accession>A0ABN9UPC9</accession>
<reference evidence="5" key="1">
    <citation type="submission" date="2023-10" db="EMBL/GenBank/DDBJ databases">
        <authorList>
            <person name="Chen Y."/>
            <person name="Shah S."/>
            <person name="Dougan E. K."/>
            <person name="Thang M."/>
            <person name="Chan C."/>
        </authorList>
    </citation>
    <scope>NUCLEOTIDE SEQUENCE [LARGE SCALE GENOMIC DNA]</scope>
</reference>